<dbReference type="Proteomes" id="UP000095023">
    <property type="component" value="Unassembled WGS sequence"/>
</dbReference>
<evidence type="ECO:0000313" key="2">
    <source>
        <dbReference type="EMBL" id="ODV90460.1"/>
    </source>
</evidence>
<keyword evidence="3" id="KW-1185">Reference proteome</keyword>
<name>A0A1E4TFC4_9ASCO</name>
<proteinExistence type="predicted"/>
<organism evidence="2 3">
    <name type="scientific">Tortispora caseinolytica NRRL Y-17796</name>
    <dbReference type="NCBI Taxonomy" id="767744"/>
    <lineage>
        <taxon>Eukaryota</taxon>
        <taxon>Fungi</taxon>
        <taxon>Dikarya</taxon>
        <taxon>Ascomycota</taxon>
        <taxon>Saccharomycotina</taxon>
        <taxon>Trigonopsidomycetes</taxon>
        <taxon>Trigonopsidales</taxon>
        <taxon>Trigonopsidaceae</taxon>
        <taxon>Tortispora</taxon>
    </lineage>
</organism>
<accession>A0A1E4TFC4</accession>
<feature type="region of interest" description="Disordered" evidence="1">
    <location>
        <begin position="102"/>
        <end position="124"/>
    </location>
</feature>
<sequence length="552" mass="62271">MILHPLILLPLIFAFPVVDNDLYKTSLGSSSVSVLADHVDESVTVNVRDRASKAEIHKHLRLHGRDVDSADNRVVDSADHPEGDSADYRVFNYLDKRNIDSADSLGDSEEEAYDPFNDESAGKDANSVDYRAVEYLDKHNINPAYKYDPDFNDNHDSDVEDDTYEFFPLHARRADTEEDPYRYIRSRTLHCTDTCKWTGVAEFLKEHPDFVKLAIDTMKRNANFKGSNGLLKDKLVKRTDHQTEQKPLLPYMIDSTEIYLPKKWFITGSSQLDAPHLTLTELSKAGFELDKRFGARILMQATPGAIQGFDTLFPGSGDRLVKIIYFDFPETASVSDECRADFTKCTDSSEISQAVNVSFVGGRLFGGKISLDFIPGARPASEPATRENALLKVQSNLLFHIATMELFDIYTHMSDYMDISDADKPTFLHLKSDLKFSLQAFDGNDVFAEYTLDTAGIGIHLRADGTIDPLVPDPEAKRDNTVNIPVQAALQLVNSMSEFYETRQSNLHNAPPNSPEDMHLNKRSPDPYINFCHPKLLKCRLYPEDEDCKYPS</sequence>
<evidence type="ECO:0000256" key="1">
    <source>
        <dbReference type="SAM" id="MobiDB-lite"/>
    </source>
</evidence>
<gene>
    <name evidence="2" type="ORF">CANCADRAFT_106700</name>
</gene>
<dbReference type="AlphaFoldDB" id="A0A1E4TFC4"/>
<evidence type="ECO:0000313" key="3">
    <source>
        <dbReference type="Proteomes" id="UP000095023"/>
    </source>
</evidence>
<feature type="compositionally biased region" description="Acidic residues" evidence="1">
    <location>
        <begin position="106"/>
        <end position="117"/>
    </location>
</feature>
<reference evidence="3" key="1">
    <citation type="submission" date="2016-02" db="EMBL/GenBank/DDBJ databases">
        <title>Comparative genomics of biotechnologically important yeasts.</title>
        <authorList>
            <consortium name="DOE Joint Genome Institute"/>
            <person name="Riley R."/>
            <person name="Haridas S."/>
            <person name="Wolfe K.H."/>
            <person name="Lopes M.R."/>
            <person name="Hittinger C.T."/>
            <person name="Goker M."/>
            <person name="Salamov A."/>
            <person name="Wisecaver J."/>
            <person name="Long T.M."/>
            <person name="Aerts A.L."/>
            <person name="Barry K."/>
            <person name="Choi C."/>
            <person name="Clum A."/>
            <person name="Coughlan A.Y."/>
            <person name="Deshpande S."/>
            <person name="Douglass A.P."/>
            <person name="Hanson S.J."/>
            <person name="Klenk H.-P."/>
            <person name="Labutti K."/>
            <person name="Lapidus A."/>
            <person name="Lindquist E."/>
            <person name="Lipzen A."/>
            <person name="Meier-Kolthoff J.P."/>
            <person name="Ohm R.A."/>
            <person name="Otillar R.P."/>
            <person name="Pangilinan J."/>
            <person name="Peng Y."/>
            <person name="Rokas A."/>
            <person name="Rosa C.A."/>
            <person name="Scheuner C."/>
            <person name="Sibirny A.A."/>
            <person name="Slot J.C."/>
            <person name="Stielow J.B."/>
            <person name="Sun H."/>
            <person name="Kurtzman C.P."/>
            <person name="Blackwell M."/>
            <person name="Jeffries T.W."/>
            <person name="Grigoriev I.V."/>
        </authorList>
    </citation>
    <scope>NUCLEOTIDE SEQUENCE [LARGE SCALE GENOMIC DNA]</scope>
    <source>
        <strain evidence="3">NRRL Y-17796</strain>
    </source>
</reference>
<dbReference type="EMBL" id="KV453842">
    <property type="protein sequence ID" value="ODV90460.1"/>
    <property type="molecule type" value="Genomic_DNA"/>
</dbReference>
<protein>
    <submittedName>
        <fullName evidence="2">Uncharacterized protein</fullName>
    </submittedName>
</protein>